<evidence type="ECO:0000259" key="13">
    <source>
        <dbReference type="PROSITE" id="PS51786"/>
    </source>
</evidence>
<keyword evidence="2 9" id="KW-0963">Cytoplasm</keyword>
<evidence type="ECO:0000256" key="11">
    <source>
        <dbReference type="PROSITE-ProRule" id="PRU01122"/>
    </source>
</evidence>
<dbReference type="FunFam" id="3.40.50.300:FF:000382">
    <property type="entry name" value="Lon protease homolog 2, peroxisomal"/>
    <property type="match status" value="1"/>
</dbReference>
<dbReference type="InterPro" id="IPR008269">
    <property type="entry name" value="Lon_proteolytic"/>
</dbReference>
<comment type="similarity">
    <text evidence="9 10 11 12">Belongs to the peptidase S16 family.</text>
</comment>
<evidence type="ECO:0000256" key="6">
    <source>
        <dbReference type="ARBA" id="ARBA00022825"/>
    </source>
</evidence>
<dbReference type="Pfam" id="PF05362">
    <property type="entry name" value="Lon_C"/>
    <property type="match status" value="1"/>
</dbReference>
<dbReference type="InterPro" id="IPR003959">
    <property type="entry name" value="ATPase_AAA_core"/>
</dbReference>
<dbReference type="PANTHER" id="PTHR10046">
    <property type="entry name" value="ATP DEPENDENT LON PROTEASE FAMILY MEMBER"/>
    <property type="match status" value="1"/>
</dbReference>
<dbReference type="SUPFAM" id="SSF52540">
    <property type="entry name" value="P-loop containing nucleoside triphosphate hydrolases"/>
    <property type="match status" value="1"/>
</dbReference>
<dbReference type="InterPro" id="IPR027417">
    <property type="entry name" value="P-loop_NTPase"/>
</dbReference>
<keyword evidence="5 9" id="KW-0378">Hydrolase</keyword>
<reference evidence="15" key="1">
    <citation type="submission" date="2020-06" db="EMBL/GenBank/DDBJ databases">
        <title>Genomic insights into acetone-butanol-ethanol (ABE) fermentation by sequencing solventogenic clostridia strains.</title>
        <authorList>
            <person name="Brown S."/>
        </authorList>
    </citation>
    <scope>NUCLEOTIDE SEQUENCE</scope>
    <source>
        <strain evidence="15">DJ123</strain>
    </source>
</reference>
<comment type="caution">
    <text evidence="15">The sequence shown here is derived from an EMBL/GenBank/DDBJ whole genome shotgun (WGS) entry which is preliminary data.</text>
</comment>
<dbReference type="AlphaFoldDB" id="A0A1S8P6A1"/>
<dbReference type="PROSITE" id="PS51786">
    <property type="entry name" value="LON_PROTEOLYTIC"/>
    <property type="match status" value="1"/>
</dbReference>
<dbReference type="CDD" id="cd19500">
    <property type="entry name" value="RecA-like_Lon"/>
    <property type="match status" value="1"/>
</dbReference>
<dbReference type="PRINTS" id="PR00830">
    <property type="entry name" value="ENDOLAPTASE"/>
</dbReference>
<comment type="function">
    <text evidence="9">ATP-dependent serine protease that mediates the selective degradation of mutant and abnormal proteins as well as certain short-lived regulatory proteins. Required for cellular homeostasis and for survival from DNA damage and developmental changes induced by stress. Degrades polypeptides processively to yield small peptide fragments that are 5 to 10 amino acids long. Binds to DNA in a double-stranded, site-specific manner.</text>
</comment>
<comment type="induction">
    <text evidence="9">By heat shock.</text>
</comment>
<dbReference type="EMBL" id="JABTDW010000001">
    <property type="protein sequence ID" value="NSB16297.1"/>
    <property type="molecule type" value="Genomic_DNA"/>
</dbReference>
<dbReference type="SMART" id="SM00382">
    <property type="entry name" value="AAA"/>
    <property type="match status" value="1"/>
</dbReference>
<dbReference type="Proteomes" id="UP000822184">
    <property type="component" value="Unassembled WGS sequence"/>
</dbReference>
<dbReference type="SUPFAM" id="SSF88697">
    <property type="entry name" value="PUA domain-like"/>
    <property type="match status" value="1"/>
</dbReference>
<dbReference type="InterPro" id="IPR020568">
    <property type="entry name" value="Ribosomal_Su5_D2-typ_SF"/>
</dbReference>
<keyword evidence="6 9" id="KW-0720">Serine protease</keyword>
<keyword evidence="3 9" id="KW-0645">Protease</keyword>
<dbReference type="InterPro" id="IPR003111">
    <property type="entry name" value="Lon_prtase_N"/>
</dbReference>
<evidence type="ECO:0000256" key="5">
    <source>
        <dbReference type="ARBA" id="ARBA00022801"/>
    </source>
</evidence>
<evidence type="ECO:0000256" key="4">
    <source>
        <dbReference type="ARBA" id="ARBA00022741"/>
    </source>
</evidence>
<dbReference type="Gene3D" id="3.30.230.10">
    <property type="match status" value="1"/>
</dbReference>
<keyword evidence="7 9" id="KW-0067">ATP-binding</keyword>
<dbReference type="GO" id="GO:0034605">
    <property type="term" value="P:cellular response to heat"/>
    <property type="evidence" value="ECO:0007669"/>
    <property type="project" value="UniProtKB-UniRule"/>
</dbReference>
<feature type="active site" evidence="9 11">
    <location>
        <position position="721"/>
    </location>
</feature>
<dbReference type="EC" id="3.4.21.53" evidence="9 10"/>
<evidence type="ECO:0000256" key="1">
    <source>
        <dbReference type="ARBA" id="ARBA00004496"/>
    </source>
</evidence>
<dbReference type="InterPro" id="IPR003593">
    <property type="entry name" value="AAA+_ATPase"/>
</dbReference>
<dbReference type="HAMAP" id="MF_01973">
    <property type="entry name" value="lon_bact"/>
    <property type="match status" value="1"/>
</dbReference>
<accession>A0A1S8P6A1</accession>
<dbReference type="Gene3D" id="3.40.50.300">
    <property type="entry name" value="P-loop containing nucleotide triphosphate hydrolases"/>
    <property type="match status" value="1"/>
</dbReference>
<evidence type="ECO:0000256" key="12">
    <source>
        <dbReference type="RuleBase" id="RU000591"/>
    </source>
</evidence>
<dbReference type="GO" id="GO:0043565">
    <property type="term" value="F:sequence-specific DNA binding"/>
    <property type="evidence" value="ECO:0007669"/>
    <property type="project" value="UniProtKB-UniRule"/>
</dbReference>
<feature type="domain" description="Lon N-terminal" evidence="14">
    <location>
        <begin position="12"/>
        <end position="204"/>
    </location>
</feature>
<dbReference type="InterPro" id="IPR046336">
    <property type="entry name" value="Lon_prtase_N_sf"/>
</dbReference>
<keyword evidence="4 9" id="KW-0547">Nucleotide-binding</keyword>
<dbReference type="GO" id="GO:0004176">
    <property type="term" value="F:ATP-dependent peptidase activity"/>
    <property type="evidence" value="ECO:0007669"/>
    <property type="project" value="UniProtKB-UniRule"/>
</dbReference>
<evidence type="ECO:0000256" key="7">
    <source>
        <dbReference type="ARBA" id="ARBA00022840"/>
    </source>
</evidence>
<dbReference type="InterPro" id="IPR054594">
    <property type="entry name" value="Lon_lid"/>
</dbReference>
<dbReference type="Pfam" id="PF00004">
    <property type="entry name" value="AAA"/>
    <property type="match status" value="1"/>
</dbReference>
<dbReference type="SUPFAM" id="SSF54211">
    <property type="entry name" value="Ribosomal protein S5 domain 2-like"/>
    <property type="match status" value="1"/>
</dbReference>
<dbReference type="Gene3D" id="2.30.130.40">
    <property type="entry name" value="LON domain-like"/>
    <property type="match status" value="1"/>
</dbReference>
<dbReference type="PROSITE" id="PS01046">
    <property type="entry name" value="LON_SER"/>
    <property type="match status" value="1"/>
</dbReference>
<proteinExistence type="evidence at transcript level"/>
<keyword evidence="8 9" id="KW-0346">Stress response</keyword>
<comment type="subcellular location">
    <subcellularLocation>
        <location evidence="1 9 10">Cytoplasm</location>
    </subcellularLocation>
</comment>
<dbReference type="GO" id="GO:0004252">
    <property type="term" value="F:serine-type endopeptidase activity"/>
    <property type="evidence" value="ECO:0007669"/>
    <property type="project" value="UniProtKB-UniRule"/>
</dbReference>
<comment type="subunit">
    <text evidence="9 10">Homohexamer. Organized in a ring with a central cavity.</text>
</comment>
<evidence type="ECO:0000256" key="3">
    <source>
        <dbReference type="ARBA" id="ARBA00022670"/>
    </source>
</evidence>
<dbReference type="InterPro" id="IPR027065">
    <property type="entry name" value="Lon_Prtase"/>
</dbReference>
<dbReference type="PROSITE" id="PS51787">
    <property type="entry name" value="LON_N"/>
    <property type="match status" value="1"/>
</dbReference>
<evidence type="ECO:0000256" key="8">
    <source>
        <dbReference type="ARBA" id="ARBA00023016"/>
    </source>
</evidence>
<dbReference type="GO" id="GO:0006515">
    <property type="term" value="P:protein quality control for misfolded or incompletely synthesized proteins"/>
    <property type="evidence" value="ECO:0007669"/>
    <property type="project" value="UniProtKB-UniRule"/>
</dbReference>
<dbReference type="GO" id="GO:0016887">
    <property type="term" value="F:ATP hydrolysis activity"/>
    <property type="evidence" value="ECO:0007669"/>
    <property type="project" value="UniProtKB-UniRule"/>
</dbReference>
<name>A0A1S8P6A1_CLOBE</name>
<comment type="catalytic activity">
    <reaction evidence="9 10 11">
        <text>Hydrolysis of proteins in presence of ATP.</text>
        <dbReference type="EC" id="3.4.21.53"/>
    </reaction>
</comment>
<evidence type="ECO:0000313" key="16">
    <source>
        <dbReference type="Proteomes" id="UP000822184"/>
    </source>
</evidence>
<dbReference type="Pfam" id="PF02190">
    <property type="entry name" value="LON_substr_bdg"/>
    <property type="match status" value="1"/>
</dbReference>
<evidence type="ECO:0000256" key="2">
    <source>
        <dbReference type="ARBA" id="ARBA00022490"/>
    </source>
</evidence>
<dbReference type="Gene3D" id="1.10.8.60">
    <property type="match status" value="1"/>
</dbReference>
<gene>
    <name evidence="9" type="primary">lon</name>
    <name evidence="15" type="ORF">BCD95_004556</name>
</gene>
<protein>
    <recommendedName>
        <fullName evidence="9 10">Lon protease</fullName>
        <ecNumber evidence="9 10">3.4.21.53</ecNumber>
    </recommendedName>
    <alternativeName>
        <fullName evidence="9">ATP-dependent protease La</fullName>
    </alternativeName>
</protein>
<dbReference type="GO" id="GO:0005737">
    <property type="term" value="C:cytoplasm"/>
    <property type="evidence" value="ECO:0007669"/>
    <property type="project" value="UniProtKB-SubCell"/>
</dbReference>
<evidence type="ECO:0000313" key="15">
    <source>
        <dbReference type="EMBL" id="NSB16297.1"/>
    </source>
</evidence>
<dbReference type="InterPro" id="IPR015947">
    <property type="entry name" value="PUA-like_sf"/>
</dbReference>
<feature type="domain" description="Lon proteolytic" evidence="13">
    <location>
        <begin position="594"/>
        <end position="772"/>
    </location>
</feature>
<feature type="active site" evidence="9 11">
    <location>
        <position position="678"/>
    </location>
</feature>
<dbReference type="GO" id="GO:0005524">
    <property type="term" value="F:ATP binding"/>
    <property type="evidence" value="ECO:0007669"/>
    <property type="project" value="UniProtKB-UniRule"/>
</dbReference>
<organism evidence="15 16">
    <name type="scientific">Clostridium beijerinckii</name>
    <name type="common">Clostridium MP</name>
    <dbReference type="NCBI Taxonomy" id="1520"/>
    <lineage>
        <taxon>Bacteria</taxon>
        <taxon>Bacillati</taxon>
        <taxon>Bacillota</taxon>
        <taxon>Clostridia</taxon>
        <taxon>Eubacteriales</taxon>
        <taxon>Clostridiaceae</taxon>
        <taxon>Clostridium</taxon>
    </lineage>
</organism>
<evidence type="ECO:0000259" key="14">
    <source>
        <dbReference type="PROSITE" id="PS51787"/>
    </source>
</evidence>
<dbReference type="InterPro" id="IPR008268">
    <property type="entry name" value="Peptidase_S16_AS"/>
</dbReference>
<dbReference type="InterPro" id="IPR014721">
    <property type="entry name" value="Ribsml_uS5_D2-typ_fold_subgr"/>
</dbReference>
<dbReference type="InterPro" id="IPR027543">
    <property type="entry name" value="Lon_bac"/>
</dbReference>
<dbReference type="InterPro" id="IPR004815">
    <property type="entry name" value="Lon_bac/euk-typ"/>
</dbReference>
<dbReference type="PIRSF" id="PIRSF001174">
    <property type="entry name" value="Lon_proteas"/>
    <property type="match status" value="1"/>
</dbReference>
<dbReference type="Gene3D" id="1.20.5.5270">
    <property type="match status" value="1"/>
</dbReference>
<evidence type="ECO:0000256" key="9">
    <source>
        <dbReference type="HAMAP-Rule" id="MF_01973"/>
    </source>
</evidence>
<dbReference type="FunFam" id="1.20.5.5270:FF:000002">
    <property type="entry name" value="Lon protease homolog"/>
    <property type="match status" value="1"/>
</dbReference>
<evidence type="ECO:0000256" key="10">
    <source>
        <dbReference type="PIRNR" id="PIRNR001174"/>
    </source>
</evidence>
<dbReference type="Gene3D" id="1.20.58.1480">
    <property type="match status" value="1"/>
</dbReference>
<dbReference type="SMART" id="SM00464">
    <property type="entry name" value="LON"/>
    <property type="match status" value="1"/>
</dbReference>
<sequence>MMINLDNKNNIGKVIPVSDIVLLPGMYHTLKFNKFSETQIESLSDEDIVNIALPLKQNFGQSKLKEEDFHRVGVTFQVNAIEKTEKGYKAEIKILDRVEIKTFSIEEDFVKAEFEFAPDIIDLTEKSKDEMVEYIKKVTREISENFKGSERFMLAVEGQKDLNKLMGYLSHFMQISSEEKYDLLETQSLKDRGLKFIDYLLKQKESLKLQFELAEKFTEKANKNYRETVLREQLKAIQEELNEGKSSPSKKDKNYLNRIEEAQMPDEIKEVALEELGKLESQSPNSAEYNVIKNYLELLIQLPWKKQEFKDIDLEEARRILDEQHYGLEKVKDRIIQHLAVMQLKNDKKGSILLLVGPPGVGKTSLGKSIAEALNRKYVRLSLGGVRDEAEIRGHRRTYVGAMPGRIIQSIKKAGEINPVMVLDEVDKLMASYNGDPASALLEVLDPEQNDTFTDHYLDVPYDLSNVFFIATANSLDTIPRPLLDRMEVIQISSYTMNEKFHIGKNHLISAVLEEHGLNDTQLVIEDAALERIISEYTLEAGVRGLKKQIATIARIASEKIVSNKVELPFKVKEDDLEDLLGRKVSSHDKAQDDNVPGVVTGLAWTSVGGEILFIEATGMLGSGQIVLTGQLGDVMKESAQISLSLLKSRLPINAINFRERDIHIHVPSGSVPKDGPSAGIALFTALASLVTGIKVDSKLAMTGEITLRGAVLPIGGLKEKLLGAQRAGITKVLIPKDNVVDLNEVPQEVKEQLTIIAVETVEDVLRETLGISLPRIEHIFNPNKFIEGTFKPAEE</sequence>
<dbReference type="Pfam" id="PF22667">
    <property type="entry name" value="Lon_lid"/>
    <property type="match status" value="1"/>
</dbReference>
<dbReference type="NCBIfam" id="TIGR00763">
    <property type="entry name" value="lon"/>
    <property type="match status" value="1"/>
</dbReference>
<feature type="binding site" evidence="9">
    <location>
        <begin position="357"/>
        <end position="364"/>
    </location>
    <ligand>
        <name>ATP</name>
        <dbReference type="ChEBI" id="CHEBI:30616"/>
    </ligand>
</feature>